<proteinExistence type="predicted"/>
<evidence type="ECO:0000259" key="6">
    <source>
        <dbReference type="PROSITE" id="PS50126"/>
    </source>
</evidence>
<dbReference type="GO" id="GO:0003723">
    <property type="term" value="F:RNA binding"/>
    <property type="evidence" value="ECO:0007669"/>
    <property type="project" value="UniProtKB-KW"/>
</dbReference>
<dbReference type="GO" id="GO:0016787">
    <property type="term" value="F:hydrolase activity"/>
    <property type="evidence" value="ECO:0007669"/>
    <property type="project" value="UniProtKB-KW"/>
</dbReference>
<evidence type="ECO:0000313" key="7">
    <source>
        <dbReference type="EMBL" id="ANE41356.1"/>
    </source>
</evidence>
<dbReference type="EMBL" id="CP011393">
    <property type="protein sequence ID" value="ANE41356.1"/>
    <property type="molecule type" value="Genomic_DNA"/>
</dbReference>
<evidence type="ECO:0000256" key="5">
    <source>
        <dbReference type="ARBA" id="ARBA00022884"/>
    </source>
</evidence>
<sequence>MTLVINRKNDKTHAALLENGKLTEIYFPDDEESVAGSIFVGRIEKSVPALEAAFVKLSNNENGFLRLKDIRPEYLETFGLKKLQEGQKVLVQIKKEGGQTKGPQVTTNISLPGRYVVLMPFSRSIGVSRKIQDSEDRNRLKELGLKLREKYSCGFIIRTAAAEATEQHIYEESELLIAKWSELVKEFKKAKKVKLLYKESDSDEFLLREFLKQGVDEVVTNSPTYKELIRNYSKNIRIRVIDGDAFEELGINEELKRVLNRHIPLPSGGEIVIDKTEAMVVVDVNSGHFTTTSDHEELSEQINAEAAVEIARILRLRNLGGIIIIDFIDMRSEKSRNKIIEIMKKEVLKDRNRVEIYGFTQLGLLEMTRKRTSKSLDERLTTICPVCNGKGTIPSAELVIQQLFNTLQKKPKDVSEVIIKLHPHFKDKITKEEIKKIAKVNVHVHFTHVNPSNFEVTWKK</sequence>
<name>A0A172T319_FERPE</name>
<comment type="cofactor">
    <cofactor evidence="1">
        <name>Mg(2+)</name>
        <dbReference type="ChEBI" id="CHEBI:18420"/>
    </cofactor>
</comment>
<dbReference type="Gene3D" id="2.40.50.140">
    <property type="entry name" value="Nucleic acid-binding proteins"/>
    <property type="match status" value="1"/>
</dbReference>
<dbReference type="AlphaFoldDB" id="A0A172T319"/>
<dbReference type="SMART" id="SM00316">
    <property type="entry name" value="S1"/>
    <property type="match status" value="1"/>
</dbReference>
<dbReference type="InterPro" id="IPR004659">
    <property type="entry name" value="RNase_E/G"/>
</dbReference>
<keyword evidence="3" id="KW-0378">Hydrolase</keyword>
<dbReference type="PANTHER" id="PTHR30001">
    <property type="entry name" value="RIBONUCLEASE"/>
    <property type="match status" value="1"/>
</dbReference>
<evidence type="ECO:0000256" key="1">
    <source>
        <dbReference type="ARBA" id="ARBA00001946"/>
    </source>
</evidence>
<dbReference type="InterPro" id="IPR012340">
    <property type="entry name" value="NA-bd_OB-fold"/>
</dbReference>
<keyword evidence="5" id="KW-0694">RNA-binding</keyword>
<evidence type="ECO:0000256" key="2">
    <source>
        <dbReference type="ARBA" id="ARBA00022723"/>
    </source>
</evidence>
<dbReference type="GO" id="GO:0006364">
    <property type="term" value="P:rRNA processing"/>
    <property type="evidence" value="ECO:0007669"/>
    <property type="project" value="TreeGrafter"/>
</dbReference>
<evidence type="ECO:0000256" key="3">
    <source>
        <dbReference type="ARBA" id="ARBA00022801"/>
    </source>
</evidence>
<reference evidence="7 8" key="1">
    <citation type="submission" date="2014-08" db="EMBL/GenBank/DDBJ databases">
        <title>Fervidobacterium pennivorans DYC genome.</title>
        <authorList>
            <person name="Wushke S."/>
        </authorList>
    </citation>
    <scope>NUCLEOTIDE SEQUENCE [LARGE SCALE GENOMIC DNA]</scope>
    <source>
        <strain evidence="7 8">DYC</strain>
    </source>
</reference>
<dbReference type="NCBIfam" id="TIGR00757">
    <property type="entry name" value="RNaseEG"/>
    <property type="match status" value="1"/>
</dbReference>
<dbReference type="PANTHER" id="PTHR30001:SF0">
    <property type="entry name" value="RIBONUCLEASE G"/>
    <property type="match status" value="1"/>
</dbReference>
<dbReference type="PATRIC" id="fig|93466.3.peg.1002"/>
<dbReference type="KEGG" id="fng:JM64_04705"/>
<dbReference type="InterPro" id="IPR019307">
    <property type="entry name" value="RNA-bd_AU-1/RNase_E/G"/>
</dbReference>
<dbReference type="OrthoDB" id="9804278at2"/>
<evidence type="ECO:0000256" key="4">
    <source>
        <dbReference type="ARBA" id="ARBA00022842"/>
    </source>
</evidence>
<gene>
    <name evidence="7" type="ORF">JM64_04705</name>
</gene>
<accession>A0A172T319</accession>
<dbReference type="InterPro" id="IPR003029">
    <property type="entry name" value="S1_domain"/>
</dbReference>
<dbReference type="GO" id="GO:0046872">
    <property type="term" value="F:metal ion binding"/>
    <property type="evidence" value="ECO:0007669"/>
    <property type="project" value="UniProtKB-KW"/>
</dbReference>
<dbReference type="Proteomes" id="UP000077096">
    <property type="component" value="Chromosome"/>
</dbReference>
<dbReference type="PROSITE" id="PS50126">
    <property type="entry name" value="S1"/>
    <property type="match status" value="1"/>
</dbReference>
<keyword evidence="2" id="KW-0479">Metal-binding</keyword>
<dbReference type="CDD" id="cd04453">
    <property type="entry name" value="S1_RNase_E"/>
    <property type="match status" value="1"/>
</dbReference>
<feature type="domain" description="S1 motif" evidence="6">
    <location>
        <begin position="36"/>
        <end position="114"/>
    </location>
</feature>
<dbReference type="SUPFAM" id="SSF50249">
    <property type="entry name" value="Nucleic acid-binding proteins"/>
    <property type="match status" value="1"/>
</dbReference>
<dbReference type="GO" id="GO:0004540">
    <property type="term" value="F:RNA nuclease activity"/>
    <property type="evidence" value="ECO:0007669"/>
    <property type="project" value="InterPro"/>
</dbReference>
<dbReference type="GO" id="GO:0005737">
    <property type="term" value="C:cytoplasm"/>
    <property type="evidence" value="ECO:0007669"/>
    <property type="project" value="TreeGrafter"/>
</dbReference>
<evidence type="ECO:0000313" key="8">
    <source>
        <dbReference type="Proteomes" id="UP000077096"/>
    </source>
</evidence>
<protein>
    <submittedName>
        <fullName evidence="7">Ribonuclease</fullName>
    </submittedName>
</protein>
<keyword evidence="4" id="KW-0460">Magnesium</keyword>
<organism evidence="7 8">
    <name type="scientific">Fervidobacterium pennivorans</name>
    <dbReference type="NCBI Taxonomy" id="93466"/>
    <lineage>
        <taxon>Bacteria</taxon>
        <taxon>Thermotogati</taxon>
        <taxon>Thermotogota</taxon>
        <taxon>Thermotogae</taxon>
        <taxon>Thermotogales</taxon>
        <taxon>Fervidobacteriaceae</taxon>
        <taxon>Fervidobacterium</taxon>
    </lineage>
</organism>
<dbReference type="Pfam" id="PF10150">
    <property type="entry name" value="RNase_E_G"/>
    <property type="match status" value="1"/>
</dbReference>